<dbReference type="PANTHER" id="PTHR23531">
    <property type="entry name" value="QUINOLENE RESISTANCE PROTEIN NORA"/>
    <property type="match status" value="1"/>
</dbReference>
<keyword evidence="9" id="KW-1185">Reference proteome</keyword>
<dbReference type="InterPro" id="IPR020846">
    <property type="entry name" value="MFS_dom"/>
</dbReference>
<name>A0A939BQL6_9BACL</name>
<evidence type="ECO:0000313" key="8">
    <source>
        <dbReference type="EMBL" id="MBM7588498.1"/>
    </source>
</evidence>
<comment type="subcellular location">
    <subcellularLocation>
        <location evidence="1">Cell membrane</location>
        <topology evidence="1">Multi-pass membrane protein</topology>
    </subcellularLocation>
</comment>
<feature type="transmembrane region" description="Helical" evidence="6">
    <location>
        <begin position="70"/>
        <end position="88"/>
    </location>
</feature>
<feature type="domain" description="Major facilitator superfamily (MFS) profile" evidence="7">
    <location>
        <begin position="5"/>
        <end position="388"/>
    </location>
</feature>
<proteinExistence type="predicted"/>
<dbReference type="SUPFAM" id="SSF103473">
    <property type="entry name" value="MFS general substrate transporter"/>
    <property type="match status" value="1"/>
</dbReference>
<feature type="transmembrane region" description="Helical" evidence="6">
    <location>
        <begin position="246"/>
        <end position="268"/>
    </location>
</feature>
<dbReference type="Gene3D" id="1.20.1250.20">
    <property type="entry name" value="MFS general substrate transporter like domains"/>
    <property type="match status" value="1"/>
</dbReference>
<keyword evidence="5 6" id="KW-0472">Membrane</keyword>
<dbReference type="EMBL" id="JAFBEB010000001">
    <property type="protein sequence ID" value="MBM7588498.1"/>
    <property type="molecule type" value="Genomic_DNA"/>
</dbReference>
<dbReference type="RefSeq" id="WP_204516256.1">
    <property type="nucleotide sequence ID" value="NZ_BAABIN010000009.1"/>
</dbReference>
<feature type="transmembrane region" description="Helical" evidence="6">
    <location>
        <begin position="137"/>
        <end position="156"/>
    </location>
</feature>
<protein>
    <submittedName>
        <fullName evidence="8">MFS family permease</fullName>
    </submittedName>
</protein>
<dbReference type="AlphaFoldDB" id="A0A939BQL6"/>
<dbReference type="PROSITE" id="PS50850">
    <property type="entry name" value="MFS"/>
    <property type="match status" value="1"/>
</dbReference>
<feature type="transmembrane region" description="Helical" evidence="6">
    <location>
        <begin position="275"/>
        <end position="293"/>
    </location>
</feature>
<accession>A0A939BQL6</accession>
<feature type="transmembrane region" description="Helical" evidence="6">
    <location>
        <begin position="361"/>
        <end position="383"/>
    </location>
</feature>
<sequence>MIGSPLWLLLAILFLCSFDSHAQLPLLSPYLHLLGASTAMIGIVMGAYSISNLTGNLIAGPLLDRFSKKLFITVGLLFAGALLMGQGFAEEPDYFLYLRLALGFVMAFVSPACYAILAQHGRTLQEQGELMAKSGMVMTAASIVSPSIGAYLAAHFGYANAFLLFGAIMMVASALALFRLTPKQAVSKEGKKEPEAVRERAKVWQYIVGSHWLYLVFISGFAVLYAQGTLVYEVPLLILRQQLSPSVTGALFSVMGLGSLLVLAQMWLSRTQPQLRIFFGLLALSLLMYLVAVGLPFSLYVLMFLAGACFGLLFPAIKTLLAQQAPPHLYGSLFSLFSAVLSIGTSFSPLVSGFIDNLHHAFFIAFFVLMTCSLLCLLQFGVVSRARE</sequence>
<organism evidence="8 9">
    <name type="scientific">Brevibacillus fulvus</name>
    <dbReference type="NCBI Taxonomy" id="1125967"/>
    <lineage>
        <taxon>Bacteria</taxon>
        <taxon>Bacillati</taxon>
        <taxon>Bacillota</taxon>
        <taxon>Bacilli</taxon>
        <taxon>Bacillales</taxon>
        <taxon>Paenibacillaceae</taxon>
        <taxon>Brevibacillus</taxon>
    </lineage>
</organism>
<evidence type="ECO:0000313" key="9">
    <source>
        <dbReference type="Proteomes" id="UP000717624"/>
    </source>
</evidence>
<evidence type="ECO:0000256" key="3">
    <source>
        <dbReference type="ARBA" id="ARBA00022692"/>
    </source>
</evidence>
<gene>
    <name evidence="8" type="ORF">JOD01_000084</name>
</gene>
<reference evidence="8" key="1">
    <citation type="submission" date="2021-01" db="EMBL/GenBank/DDBJ databases">
        <title>Genomic Encyclopedia of Type Strains, Phase IV (KMG-IV): sequencing the most valuable type-strain genomes for metagenomic binning, comparative biology and taxonomic classification.</title>
        <authorList>
            <person name="Goeker M."/>
        </authorList>
    </citation>
    <scope>NUCLEOTIDE SEQUENCE</scope>
    <source>
        <strain evidence="8">DSM 25523</strain>
    </source>
</reference>
<dbReference type="Pfam" id="PF07690">
    <property type="entry name" value="MFS_1"/>
    <property type="match status" value="1"/>
</dbReference>
<feature type="transmembrane region" description="Helical" evidence="6">
    <location>
        <begin position="162"/>
        <end position="182"/>
    </location>
</feature>
<feature type="transmembrane region" description="Helical" evidence="6">
    <location>
        <begin position="203"/>
        <end position="226"/>
    </location>
</feature>
<evidence type="ECO:0000256" key="2">
    <source>
        <dbReference type="ARBA" id="ARBA00022448"/>
    </source>
</evidence>
<dbReference type="PANTHER" id="PTHR23531:SF1">
    <property type="entry name" value="QUINOLENE RESISTANCE PROTEIN NORA"/>
    <property type="match status" value="1"/>
</dbReference>
<dbReference type="Proteomes" id="UP000717624">
    <property type="component" value="Unassembled WGS sequence"/>
</dbReference>
<evidence type="ECO:0000256" key="6">
    <source>
        <dbReference type="SAM" id="Phobius"/>
    </source>
</evidence>
<feature type="transmembrane region" description="Helical" evidence="6">
    <location>
        <begin position="94"/>
        <end position="117"/>
    </location>
</feature>
<dbReference type="GO" id="GO:0022857">
    <property type="term" value="F:transmembrane transporter activity"/>
    <property type="evidence" value="ECO:0007669"/>
    <property type="project" value="InterPro"/>
</dbReference>
<evidence type="ECO:0000256" key="4">
    <source>
        <dbReference type="ARBA" id="ARBA00022989"/>
    </source>
</evidence>
<dbReference type="GO" id="GO:0005886">
    <property type="term" value="C:plasma membrane"/>
    <property type="evidence" value="ECO:0007669"/>
    <property type="project" value="UniProtKB-SubCell"/>
</dbReference>
<feature type="transmembrane region" description="Helical" evidence="6">
    <location>
        <begin position="333"/>
        <end position="355"/>
    </location>
</feature>
<keyword evidence="2" id="KW-0813">Transport</keyword>
<feature type="transmembrane region" description="Helical" evidence="6">
    <location>
        <begin position="299"/>
        <end position="321"/>
    </location>
</feature>
<evidence type="ECO:0000259" key="7">
    <source>
        <dbReference type="PROSITE" id="PS50850"/>
    </source>
</evidence>
<keyword evidence="4 6" id="KW-1133">Transmembrane helix</keyword>
<dbReference type="InterPro" id="IPR011701">
    <property type="entry name" value="MFS"/>
</dbReference>
<evidence type="ECO:0000256" key="5">
    <source>
        <dbReference type="ARBA" id="ARBA00023136"/>
    </source>
</evidence>
<dbReference type="InterPro" id="IPR052714">
    <property type="entry name" value="MFS_Exporter"/>
</dbReference>
<dbReference type="InterPro" id="IPR036259">
    <property type="entry name" value="MFS_trans_sf"/>
</dbReference>
<comment type="caution">
    <text evidence="8">The sequence shown here is derived from an EMBL/GenBank/DDBJ whole genome shotgun (WGS) entry which is preliminary data.</text>
</comment>
<keyword evidence="3 6" id="KW-0812">Transmembrane</keyword>
<evidence type="ECO:0000256" key="1">
    <source>
        <dbReference type="ARBA" id="ARBA00004651"/>
    </source>
</evidence>